<dbReference type="EMBL" id="BK015467">
    <property type="protein sequence ID" value="DAE08317.1"/>
    <property type="molecule type" value="Genomic_DNA"/>
</dbReference>
<name>A0A8S5PP63_9CAUD</name>
<feature type="transmembrane region" description="Helical" evidence="1">
    <location>
        <begin position="12"/>
        <end position="30"/>
    </location>
</feature>
<keyword evidence="1" id="KW-0812">Transmembrane</keyword>
<evidence type="ECO:0000313" key="2">
    <source>
        <dbReference type="EMBL" id="DAE08317.1"/>
    </source>
</evidence>
<evidence type="ECO:0000256" key="1">
    <source>
        <dbReference type="SAM" id="Phobius"/>
    </source>
</evidence>
<proteinExistence type="predicted"/>
<reference evidence="2" key="1">
    <citation type="journal article" date="2021" name="Proc. Natl. Acad. Sci. U.S.A.">
        <title>A Catalog of Tens of Thousands of Viruses from Human Metagenomes Reveals Hidden Associations with Chronic Diseases.</title>
        <authorList>
            <person name="Tisza M.J."/>
            <person name="Buck C.B."/>
        </authorList>
    </citation>
    <scope>NUCLEOTIDE SEQUENCE</scope>
    <source>
        <strain evidence="2">CtnsL8</strain>
    </source>
</reference>
<organism evidence="2">
    <name type="scientific">Siphoviridae sp. ctnsL8</name>
    <dbReference type="NCBI Taxonomy" id="2825666"/>
    <lineage>
        <taxon>Viruses</taxon>
        <taxon>Duplodnaviria</taxon>
        <taxon>Heunggongvirae</taxon>
        <taxon>Uroviricota</taxon>
        <taxon>Caudoviricetes</taxon>
    </lineage>
</organism>
<protein>
    <submittedName>
        <fullName evidence="2">Uncharacterized protein</fullName>
    </submittedName>
</protein>
<keyword evidence="1" id="KW-0472">Membrane</keyword>
<keyword evidence="1" id="KW-1133">Transmembrane helix</keyword>
<accession>A0A8S5PP63</accession>
<sequence>MSAGTTPRGTAIFFITLLSIYLFVVFYFIVNPRA</sequence>